<dbReference type="SUPFAM" id="SSF161098">
    <property type="entry name" value="MetI-like"/>
    <property type="match status" value="1"/>
</dbReference>
<feature type="domain" description="ABC transmembrane type-1" evidence="8">
    <location>
        <begin position="87"/>
        <end position="271"/>
    </location>
</feature>
<evidence type="ECO:0000256" key="2">
    <source>
        <dbReference type="ARBA" id="ARBA00022448"/>
    </source>
</evidence>
<keyword evidence="2 7" id="KW-0813">Transport</keyword>
<dbReference type="GO" id="GO:0042918">
    <property type="term" value="P:alkanesulfonate transmembrane transport"/>
    <property type="evidence" value="ECO:0007669"/>
    <property type="project" value="UniProtKB-ARBA"/>
</dbReference>
<evidence type="ECO:0000256" key="3">
    <source>
        <dbReference type="ARBA" id="ARBA00022475"/>
    </source>
</evidence>
<organism evidence="9 10">
    <name type="scientific">Pollutimonas nitritireducens</name>
    <dbReference type="NCBI Taxonomy" id="2045209"/>
    <lineage>
        <taxon>Bacteria</taxon>
        <taxon>Pseudomonadati</taxon>
        <taxon>Pseudomonadota</taxon>
        <taxon>Betaproteobacteria</taxon>
        <taxon>Burkholderiales</taxon>
        <taxon>Alcaligenaceae</taxon>
        <taxon>Pollutimonas</taxon>
    </lineage>
</organism>
<feature type="transmembrane region" description="Helical" evidence="7">
    <location>
        <begin position="153"/>
        <end position="172"/>
    </location>
</feature>
<dbReference type="InterPro" id="IPR000515">
    <property type="entry name" value="MetI-like"/>
</dbReference>
<protein>
    <recommendedName>
        <fullName evidence="8">ABC transmembrane type-1 domain-containing protein</fullName>
    </recommendedName>
</protein>
<dbReference type="PANTHER" id="PTHR30151">
    <property type="entry name" value="ALKANE SULFONATE ABC TRANSPORTER-RELATED, MEMBRANE SUBUNIT"/>
    <property type="match status" value="1"/>
</dbReference>
<comment type="caution">
    <text evidence="9">The sequence shown here is derived from an EMBL/GenBank/DDBJ whole genome shotgun (WGS) entry which is preliminary data.</text>
</comment>
<keyword evidence="10" id="KW-1185">Reference proteome</keyword>
<name>A0A2N4UJW2_9BURK</name>
<comment type="similarity">
    <text evidence="7">Belongs to the binding-protein-dependent transport system permease family.</text>
</comment>
<dbReference type="AlphaFoldDB" id="A0A2N4UJW2"/>
<feature type="transmembrane region" description="Helical" evidence="7">
    <location>
        <begin position="249"/>
        <end position="270"/>
    </location>
</feature>
<dbReference type="GO" id="GO:0005886">
    <property type="term" value="C:plasma membrane"/>
    <property type="evidence" value="ECO:0007669"/>
    <property type="project" value="UniProtKB-SubCell"/>
</dbReference>
<dbReference type="EMBL" id="PDNV01000002">
    <property type="protein sequence ID" value="PLC55313.1"/>
    <property type="molecule type" value="Genomic_DNA"/>
</dbReference>
<keyword evidence="3" id="KW-1003">Cell membrane</keyword>
<dbReference type="Pfam" id="PF00528">
    <property type="entry name" value="BPD_transp_1"/>
    <property type="match status" value="1"/>
</dbReference>
<dbReference type="PROSITE" id="PS50928">
    <property type="entry name" value="ABC_TM1"/>
    <property type="match status" value="1"/>
</dbReference>
<proteinExistence type="inferred from homology"/>
<sequence length="280" mass="29959">MRQHTSGRVKVTGNSGNGLVPKATLAHRDTMGMGQTSLAFLSISIVLVLWSAASHFGLLNATLVPSPLDVARSALVAIRDGTLLHNTTVSIGRVLVGFFLALIIAIPAGMLMSMSRLIQGMTEPLVELLRPIPPIALIPLAILWFGIGEASKVAIIAYGAFFPIFVSTLAGFRDADPVHIGAARTLGANRYEVFRDVVLPTAYPQIVTGARLGMSMAFIVLVAAELIASSAGLGHMINYGRITFRTDEIFVGISTIGILGFALNKGLLVLERRIVRWKFL</sequence>
<dbReference type="Gene3D" id="1.10.3720.10">
    <property type="entry name" value="MetI-like"/>
    <property type="match status" value="1"/>
</dbReference>
<keyword evidence="6 7" id="KW-0472">Membrane</keyword>
<comment type="subcellular location">
    <subcellularLocation>
        <location evidence="1 7">Cell membrane</location>
        <topology evidence="1 7">Multi-pass membrane protein</topology>
    </subcellularLocation>
</comment>
<evidence type="ECO:0000313" key="10">
    <source>
        <dbReference type="Proteomes" id="UP000234328"/>
    </source>
</evidence>
<feature type="transmembrane region" description="Helical" evidence="7">
    <location>
        <begin position="216"/>
        <end position="237"/>
    </location>
</feature>
<feature type="transmembrane region" description="Helical" evidence="7">
    <location>
        <begin position="38"/>
        <end position="58"/>
    </location>
</feature>
<dbReference type="PANTHER" id="PTHR30151:SF0">
    <property type="entry name" value="ABC TRANSPORTER PERMEASE PROTEIN MJ0413-RELATED"/>
    <property type="match status" value="1"/>
</dbReference>
<evidence type="ECO:0000256" key="6">
    <source>
        <dbReference type="ARBA" id="ARBA00023136"/>
    </source>
</evidence>
<dbReference type="Proteomes" id="UP000234328">
    <property type="component" value="Unassembled WGS sequence"/>
</dbReference>
<feature type="transmembrane region" description="Helical" evidence="7">
    <location>
        <begin position="91"/>
        <end position="113"/>
    </location>
</feature>
<accession>A0A2N4UJW2</accession>
<dbReference type="CDD" id="cd06261">
    <property type="entry name" value="TM_PBP2"/>
    <property type="match status" value="1"/>
</dbReference>
<evidence type="ECO:0000256" key="7">
    <source>
        <dbReference type="RuleBase" id="RU363032"/>
    </source>
</evidence>
<dbReference type="InterPro" id="IPR035906">
    <property type="entry name" value="MetI-like_sf"/>
</dbReference>
<reference evidence="9 10" key="1">
    <citation type="submission" date="2017-10" db="EMBL/GenBank/DDBJ databases">
        <title>Two draft genome sequences of Pusillimonas sp. strains isolated from a nitrate- and radionuclide-contaminated groundwater in Russia.</title>
        <authorList>
            <person name="Grouzdev D.S."/>
            <person name="Tourova T.P."/>
            <person name="Goeva M.A."/>
            <person name="Babich T.L."/>
            <person name="Sokolova D.S."/>
            <person name="Abdullin R."/>
            <person name="Poltaraus A.B."/>
            <person name="Toshchakov S.V."/>
            <person name="Nazina T.N."/>
        </authorList>
    </citation>
    <scope>NUCLEOTIDE SEQUENCE [LARGE SCALE GENOMIC DNA]</scope>
    <source>
        <strain evidence="9 10">JR1/69-2-13</strain>
    </source>
</reference>
<evidence type="ECO:0000256" key="1">
    <source>
        <dbReference type="ARBA" id="ARBA00004651"/>
    </source>
</evidence>
<evidence type="ECO:0000256" key="4">
    <source>
        <dbReference type="ARBA" id="ARBA00022692"/>
    </source>
</evidence>
<feature type="transmembrane region" description="Helical" evidence="7">
    <location>
        <begin position="125"/>
        <end position="147"/>
    </location>
</feature>
<keyword evidence="5 7" id="KW-1133">Transmembrane helix</keyword>
<evidence type="ECO:0000256" key="5">
    <source>
        <dbReference type="ARBA" id="ARBA00022989"/>
    </source>
</evidence>
<dbReference type="FunFam" id="1.10.3720.10:FF:000003">
    <property type="entry name" value="Aliphatic sulfonate ABC transporter permease"/>
    <property type="match status" value="1"/>
</dbReference>
<gene>
    <name evidence="9" type="ORF">CR155_03675</name>
</gene>
<evidence type="ECO:0000313" key="9">
    <source>
        <dbReference type="EMBL" id="PLC55313.1"/>
    </source>
</evidence>
<evidence type="ECO:0000259" key="8">
    <source>
        <dbReference type="PROSITE" id="PS50928"/>
    </source>
</evidence>
<keyword evidence="4 7" id="KW-0812">Transmembrane</keyword>